<evidence type="ECO:0008006" key="5">
    <source>
        <dbReference type="Google" id="ProtNLM"/>
    </source>
</evidence>
<dbReference type="EMBL" id="CP132508">
    <property type="protein sequence ID" value="WPD18351.1"/>
    <property type="molecule type" value="Genomic_DNA"/>
</dbReference>
<reference evidence="3 4" key="1">
    <citation type="submission" date="2023-08" db="EMBL/GenBank/DDBJ databases">
        <title>Genome sequence of Thermaerobacter compostii strain Ins1, a spore-forming filamentous bacterium isolated from a deep geothermal reservoir.</title>
        <authorList>
            <person name="Bregnard D."/>
            <person name="Gonzalez D."/>
            <person name="Junier P."/>
        </authorList>
    </citation>
    <scope>NUCLEOTIDE SEQUENCE [LARGE SCALE GENOMIC DNA]</scope>
    <source>
        <strain evidence="3 4">Ins1</strain>
    </source>
</reference>
<feature type="coiled-coil region" evidence="1">
    <location>
        <begin position="35"/>
        <end position="94"/>
    </location>
</feature>
<evidence type="ECO:0000313" key="4">
    <source>
        <dbReference type="Proteomes" id="UP001304683"/>
    </source>
</evidence>
<protein>
    <recommendedName>
        <fullName evidence="5">DUF1640 domain-containing protein</fullName>
    </recommendedName>
</protein>
<evidence type="ECO:0000256" key="1">
    <source>
        <dbReference type="SAM" id="Coils"/>
    </source>
</evidence>
<dbReference type="RefSeq" id="WP_318750199.1">
    <property type="nucleotide sequence ID" value="NZ_CP132508.1"/>
</dbReference>
<evidence type="ECO:0000256" key="2">
    <source>
        <dbReference type="SAM" id="Phobius"/>
    </source>
</evidence>
<proteinExistence type="predicted"/>
<keyword evidence="2" id="KW-1133">Transmembrane helix</keyword>
<feature type="transmembrane region" description="Helical" evidence="2">
    <location>
        <begin position="109"/>
        <end position="129"/>
    </location>
</feature>
<evidence type="ECO:0000313" key="3">
    <source>
        <dbReference type="EMBL" id="WPD18351.1"/>
    </source>
</evidence>
<dbReference type="Proteomes" id="UP001304683">
    <property type="component" value="Chromosome"/>
</dbReference>
<accession>A0ABZ0QLQ9</accession>
<name>A0ABZ0QLQ9_9FIRM</name>
<keyword evidence="4" id="KW-1185">Reference proteome</keyword>
<dbReference type="Gene3D" id="1.20.58.130">
    <property type="match status" value="1"/>
</dbReference>
<keyword evidence="2" id="KW-0472">Membrane</keyword>
<keyword evidence="2" id="KW-0812">Transmembrane</keyword>
<sequence length="132" mass="15380">MDGEAAVTREPDGPTEAWLILERLKDLTEQNAGLRRWVEQEIKDLRQEVKDVRQEIKDVRQEVKDVRQEVAQLREEVRQEIRNIRQDMAVLERGLRDEIAALRRDHRTLWVSTLAVWATILAALIGLYARGG</sequence>
<keyword evidence="1" id="KW-0175">Coiled coil</keyword>
<organism evidence="3 4">
    <name type="scientific">Thermaerobacter composti</name>
    <dbReference type="NCBI Taxonomy" id="554949"/>
    <lineage>
        <taxon>Bacteria</taxon>
        <taxon>Bacillati</taxon>
        <taxon>Bacillota</taxon>
        <taxon>Clostridia</taxon>
        <taxon>Eubacteriales</taxon>
        <taxon>Clostridiales Family XVII. Incertae Sedis</taxon>
        <taxon>Thermaerobacter</taxon>
    </lineage>
</organism>
<gene>
    <name evidence="3" type="ORF">Q5761_08205</name>
</gene>